<feature type="compositionally biased region" description="Low complexity" evidence="2">
    <location>
        <begin position="571"/>
        <end position="594"/>
    </location>
</feature>
<keyword evidence="5" id="KW-1185">Reference proteome</keyword>
<feature type="compositionally biased region" description="Basic and acidic residues" evidence="2">
    <location>
        <begin position="527"/>
        <end position="546"/>
    </location>
</feature>
<dbReference type="EMBL" id="MU154522">
    <property type="protein sequence ID" value="KAF9501706.1"/>
    <property type="molecule type" value="Genomic_DNA"/>
</dbReference>
<comment type="caution">
    <text evidence="4">The sequence shown here is derived from an EMBL/GenBank/DDBJ whole genome shotgun (WGS) entry which is preliminary data.</text>
</comment>
<evidence type="ECO:0000313" key="4">
    <source>
        <dbReference type="EMBL" id="KAF9501706.1"/>
    </source>
</evidence>
<feature type="compositionally biased region" description="Pro residues" evidence="2">
    <location>
        <begin position="455"/>
        <end position="468"/>
    </location>
</feature>
<feature type="compositionally biased region" description="Low complexity" evidence="2">
    <location>
        <begin position="271"/>
        <end position="280"/>
    </location>
</feature>
<sequence>MPTPLFSMSAILGHGRLRELPFVSFPPSMSIIGSIISFSDRSSRSVAPARTGLFSLKALMDSLLAIATGLVLRAVVSLVTHDDLRTSCTLIGVWEGIVLMHFLNKMPRSYDPYVAYGVRLFIDFLWTESLYRLVVVLLWTGMGMVLADITPIFWYDMGLRKVWHSLRRDVYIMSRSVRALLSFGAKPRSSRVRFHERTRSASSRYAPTTTTAPSGAPSTFSITTTTSSTTATPVTRTVIPPTPARPRRVPGSFPGYTSESDSVAGLPPLPGSGSRSVASSVLSDGASDALATPTGTSHSRFRTLRTNDHEILSSSSSTVSDDSDILNRLNPTELPDIDQLQQQDVVAETQAVKGEETPKPTPMVLPPTPADTLRDIDIRRTNEVVEEAPPTATMPVIPDQNEWGFNEGWEEIDRNEVPPASHAVSHNQSEHGDSSDQREKNLPPTPDDSGIQMPVPEPASPPSIPVPSPHHSSRHDTLDPPPSFEDIYGPDANDVPYVAPPSHSLIDFDGNNDRNEYDAVNFADEAEGVHGDEEARDVEGDADNQHPESNTPPPVAQNNQEESDRQEQEQDQPQQQDQPEGQDQQQEQDQPQELDQQREQESPQLPPPSPSPPPSPVPDTPLPLPERVDEAVLLHQTISDLAKEVAEAKQAQEEADKSGDKAGAIAEAVAVASKERALERAKKRLARRIFTENNPVDSNVISLTGLGPEQGIAFVEETLEKLLLTPGHGFTELHVTLAGKKLALIKTSMANMLDKHHFHYTFKQQKTIIIQLPLS</sequence>
<evidence type="ECO:0000313" key="5">
    <source>
        <dbReference type="Proteomes" id="UP000807025"/>
    </source>
</evidence>
<feature type="coiled-coil region" evidence="1">
    <location>
        <begin position="634"/>
        <end position="661"/>
    </location>
</feature>
<feature type="region of interest" description="Disordered" evidence="2">
    <location>
        <begin position="193"/>
        <end position="280"/>
    </location>
</feature>
<proteinExistence type="predicted"/>
<evidence type="ECO:0000256" key="1">
    <source>
        <dbReference type="SAM" id="Coils"/>
    </source>
</evidence>
<feature type="region of interest" description="Disordered" evidence="2">
    <location>
        <begin position="408"/>
        <end position="624"/>
    </location>
</feature>
<reference evidence="4" key="1">
    <citation type="submission" date="2020-11" db="EMBL/GenBank/DDBJ databases">
        <authorList>
            <consortium name="DOE Joint Genome Institute"/>
            <person name="Ahrendt S."/>
            <person name="Riley R."/>
            <person name="Andreopoulos W."/>
            <person name="Labutti K."/>
            <person name="Pangilinan J."/>
            <person name="Ruiz-Duenas F.J."/>
            <person name="Barrasa J.M."/>
            <person name="Sanchez-Garcia M."/>
            <person name="Camarero S."/>
            <person name="Miyauchi S."/>
            <person name="Serrano A."/>
            <person name="Linde D."/>
            <person name="Babiker R."/>
            <person name="Drula E."/>
            <person name="Ayuso-Fernandez I."/>
            <person name="Pacheco R."/>
            <person name="Padilla G."/>
            <person name="Ferreira P."/>
            <person name="Barriuso J."/>
            <person name="Kellner H."/>
            <person name="Castanera R."/>
            <person name="Alfaro M."/>
            <person name="Ramirez L."/>
            <person name="Pisabarro A.G."/>
            <person name="Kuo A."/>
            <person name="Tritt A."/>
            <person name="Lipzen A."/>
            <person name="He G."/>
            <person name="Yan M."/>
            <person name="Ng V."/>
            <person name="Cullen D."/>
            <person name="Martin F."/>
            <person name="Rosso M.-N."/>
            <person name="Henrissat B."/>
            <person name="Hibbett D."/>
            <person name="Martinez A.T."/>
            <person name="Grigoriev I.V."/>
        </authorList>
    </citation>
    <scope>NUCLEOTIDE SEQUENCE</scope>
    <source>
        <strain evidence="4">ATCC 90797</strain>
    </source>
</reference>
<accession>A0A9P6AC26</accession>
<keyword evidence="1" id="KW-0175">Coiled coil</keyword>
<dbReference type="Proteomes" id="UP000807025">
    <property type="component" value="Unassembled WGS sequence"/>
</dbReference>
<dbReference type="OrthoDB" id="3231855at2759"/>
<dbReference type="AlphaFoldDB" id="A0A9P6AC26"/>
<name>A0A9P6AC26_PLEER</name>
<gene>
    <name evidence="4" type="ORF">BDN71DRAFT_476771</name>
</gene>
<keyword evidence="3" id="KW-0812">Transmembrane</keyword>
<feature type="region of interest" description="Disordered" evidence="2">
    <location>
        <begin position="352"/>
        <end position="374"/>
    </location>
</feature>
<feature type="compositionally biased region" description="Basic and acidic residues" evidence="2">
    <location>
        <begin position="428"/>
        <end position="441"/>
    </location>
</feature>
<feature type="compositionally biased region" description="Pro residues" evidence="2">
    <location>
        <begin position="359"/>
        <end position="369"/>
    </location>
</feature>
<feature type="transmembrane region" description="Helical" evidence="3">
    <location>
        <begin position="58"/>
        <end position="78"/>
    </location>
</feature>
<evidence type="ECO:0000256" key="2">
    <source>
        <dbReference type="SAM" id="MobiDB-lite"/>
    </source>
</evidence>
<feature type="compositionally biased region" description="Pro residues" evidence="2">
    <location>
        <begin position="604"/>
        <end position="624"/>
    </location>
</feature>
<keyword evidence="3" id="KW-1133">Transmembrane helix</keyword>
<evidence type="ECO:0000256" key="3">
    <source>
        <dbReference type="SAM" id="Phobius"/>
    </source>
</evidence>
<protein>
    <submittedName>
        <fullName evidence="4">Uncharacterized protein</fullName>
    </submittedName>
</protein>
<feature type="compositionally biased region" description="Low complexity" evidence="2">
    <location>
        <begin position="206"/>
        <end position="239"/>
    </location>
</feature>
<organism evidence="4 5">
    <name type="scientific">Pleurotus eryngii</name>
    <name type="common">Boletus of the steppes</name>
    <dbReference type="NCBI Taxonomy" id="5323"/>
    <lineage>
        <taxon>Eukaryota</taxon>
        <taxon>Fungi</taxon>
        <taxon>Dikarya</taxon>
        <taxon>Basidiomycota</taxon>
        <taxon>Agaricomycotina</taxon>
        <taxon>Agaricomycetes</taxon>
        <taxon>Agaricomycetidae</taxon>
        <taxon>Agaricales</taxon>
        <taxon>Pleurotineae</taxon>
        <taxon>Pleurotaceae</taxon>
        <taxon>Pleurotus</taxon>
    </lineage>
</organism>
<feature type="transmembrane region" description="Helical" evidence="3">
    <location>
        <begin position="133"/>
        <end position="155"/>
    </location>
</feature>
<keyword evidence="3" id="KW-0472">Membrane</keyword>